<evidence type="ECO:0000313" key="3">
    <source>
        <dbReference type="EMBL" id="KAL0395500.1"/>
    </source>
</evidence>
<feature type="domain" description="Retrotransposon gag" evidence="2">
    <location>
        <begin position="483"/>
        <end position="579"/>
    </location>
</feature>
<feature type="region of interest" description="Disordered" evidence="1">
    <location>
        <begin position="614"/>
        <end position="635"/>
    </location>
</feature>
<dbReference type="PANTHER" id="PTHR33223">
    <property type="entry name" value="CCHC-TYPE DOMAIN-CONTAINING PROTEIN"/>
    <property type="match status" value="1"/>
</dbReference>
<comment type="caution">
    <text evidence="3">The sequence shown here is derived from an EMBL/GenBank/DDBJ whole genome shotgun (WGS) entry which is preliminary data.</text>
</comment>
<dbReference type="Pfam" id="PF03732">
    <property type="entry name" value="Retrotrans_gag"/>
    <property type="match status" value="1"/>
</dbReference>
<protein>
    <recommendedName>
        <fullName evidence="2">Retrotransposon gag domain-containing protein</fullName>
    </recommendedName>
</protein>
<dbReference type="EMBL" id="JACGWN010000016">
    <property type="protein sequence ID" value="KAL0395500.1"/>
    <property type="molecule type" value="Genomic_DNA"/>
</dbReference>
<gene>
    <name evidence="3" type="ORF">Slati_4516200</name>
</gene>
<evidence type="ECO:0000259" key="2">
    <source>
        <dbReference type="Pfam" id="PF03732"/>
    </source>
</evidence>
<evidence type="ECO:0000256" key="1">
    <source>
        <dbReference type="SAM" id="MobiDB-lite"/>
    </source>
</evidence>
<sequence>MANPPFDHRFRLVCEGECCTSEGEWQWPPTPNSNVAEIVVELPQVHGSADSVHWKGKHTIFNTFKAYALFHPPSTKAHWFSLFQGPFKIERKWFYVMASCKPLEKVCDLMRQACAWDSAVGVGIGRHNMRESADGMKAVGLCWCHGTGPVDGTWHDVAKVEERCRAWPENVRSRQALCAQHTAKMGRRCGRMWLGAHGTRSMWADIADGCGLVRTALGQGDGWLRTHAALSARHSADAHRWAGQCRKPSADDRQSRCARAAHRCERPRRCAHMTGRQMAIGSGQGLLVGCVGKEHGACAGHVRRQLRAENRLSTWRRWLCREAGCAGSVELLTMENRTSLENRVVELESQVQRLVGLLGQASVSSSEALFSQVDTLHSRVETLQKSVGEWPDMMGQRARGAVEEMSVLTDVIDLRINGIQADLNLLKRAVGREEDRAPLSKVKVTDPKAFGGERSAKELENFLWDMEVYFQAAKVPEAEKVSITSMYLTGDAKLWWRSHLSDDASANRERIETWEVLKKELNDQFLPYNTSWVARESLQNLKHTGTVRAFVKEFSSLLLDVRDMSEEDKLFNFMAGLQPWAQAELRRQGVKDLPSAIAAADHWQTLKLSMTRNRGRKIQGKVRQSSTDGDSETEQTRVGALQLTVLQAESRACVESRYKRPDDGGRPNQRQVKAVNSEAIPSGVATTELRVGSWSGQCDFMAVRLDDFDEILQEGRNQRRLRQDRRMLAHRRKGHILLRLPIFAALGRCRRRWTEDGLRHSRSEAGPKSFTYTDVLKCERECEGNHSVNVRGGKRALLQSTSRKKEGKTAASTRASTSVGGGGLYASRKGVRSHAAGMRMGLGSGCRHNMRESADGMKAVGLCWCHGTRPVDDTWHDVAKIEGWCRAWPENVRSRQALCAQHTAKMGRRCGRMRLGMHDTRPRWADVADGCGLVRTTLGQGDGWLRTHAALGARHSVDAHRWGGQCRKPSADGARGRIWTQKLSRQCADGQGRLADGVRADSAARLTVCGWARPAGRWRAG</sequence>
<dbReference type="AlphaFoldDB" id="A0AAW2SSQ1"/>
<organism evidence="3">
    <name type="scientific">Sesamum latifolium</name>
    <dbReference type="NCBI Taxonomy" id="2727402"/>
    <lineage>
        <taxon>Eukaryota</taxon>
        <taxon>Viridiplantae</taxon>
        <taxon>Streptophyta</taxon>
        <taxon>Embryophyta</taxon>
        <taxon>Tracheophyta</taxon>
        <taxon>Spermatophyta</taxon>
        <taxon>Magnoliopsida</taxon>
        <taxon>eudicotyledons</taxon>
        <taxon>Gunneridae</taxon>
        <taxon>Pentapetalae</taxon>
        <taxon>asterids</taxon>
        <taxon>lamiids</taxon>
        <taxon>Lamiales</taxon>
        <taxon>Pedaliaceae</taxon>
        <taxon>Sesamum</taxon>
    </lineage>
</organism>
<dbReference type="PANTHER" id="PTHR33223:SF6">
    <property type="entry name" value="CCHC-TYPE DOMAIN-CONTAINING PROTEIN"/>
    <property type="match status" value="1"/>
</dbReference>
<proteinExistence type="predicted"/>
<accession>A0AAW2SSQ1</accession>
<dbReference type="InterPro" id="IPR005162">
    <property type="entry name" value="Retrotrans_gag_dom"/>
</dbReference>
<reference evidence="3" key="2">
    <citation type="journal article" date="2024" name="Plant">
        <title>Genomic evolution and insights into agronomic trait innovations of Sesamum species.</title>
        <authorList>
            <person name="Miao H."/>
            <person name="Wang L."/>
            <person name="Qu L."/>
            <person name="Liu H."/>
            <person name="Sun Y."/>
            <person name="Le M."/>
            <person name="Wang Q."/>
            <person name="Wei S."/>
            <person name="Zheng Y."/>
            <person name="Lin W."/>
            <person name="Duan Y."/>
            <person name="Cao H."/>
            <person name="Xiong S."/>
            <person name="Wang X."/>
            <person name="Wei L."/>
            <person name="Li C."/>
            <person name="Ma Q."/>
            <person name="Ju M."/>
            <person name="Zhao R."/>
            <person name="Li G."/>
            <person name="Mu C."/>
            <person name="Tian Q."/>
            <person name="Mei H."/>
            <person name="Zhang T."/>
            <person name="Gao T."/>
            <person name="Zhang H."/>
        </authorList>
    </citation>
    <scope>NUCLEOTIDE SEQUENCE</scope>
    <source>
        <strain evidence="3">KEN1</strain>
    </source>
</reference>
<reference evidence="3" key="1">
    <citation type="submission" date="2020-06" db="EMBL/GenBank/DDBJ databases">
        <authorList>
            <person name="Li T."/>
            <person name="Hu X."/>
            <person name="Zhang T."/>
            <person name="Song X."/>
            <person name="Zhang H."/>
            <person name="Dai N."/>
            <person name="Sheng W."/>
            <person name="Hou X."/>
            <person name="Wei L."/>
        </authorList>
    </citation>
    <scope>NUCLEOTIDE SEQUENCE</scope>
    <source>
        <strain evidence="3">KEN1</strain>
        <tissue evidence="3">Leaf</tissue>
    </source>
</reference>
<feature type="region of interest" description="Disordered" evidence="1">
    <location>
        <begin position="794"/>
        <end position="826"/>
    </location>
</feature>
<name>A0AAW2SSQ1_9LAMI</name>